<evidence type="ECO:0000256" key="5">
    <source>
        <dbReference type="ARBA" id="ARBA00023150"/>
    </source>
</evidence>
<comment type="similarity">
    <text evidence="3 7">Belongs to the MoeA family.</text>
</comment>
<comment type="pathway">
    <text evidence="2 7">Cofactor biosynthesis; molybdopterin biosynthesis.</text>
</comment>
<keyword evidence="4 7" id="KW-0500">Molybdenum</keyword>
<dbReference type="Gene3D" id="3.90.105.10">
    <property type="entry name" value="Molybdopterin biosynthesis moea protein, domain 2"/>
    <property type="match status" value="1"/>
</dbReference>
<evidence type="ECO:0000313" key="11">
    <source>
        <dbReference type="Proteomes" id="UP001422074"/>
    </source>
</evidence>
<dbReference type="Gene3D" id="2.170.190.11">
    <property type="entry name" value="Molybdopterin biosynthesis moea protein, domain 3"/>
    <property type="match status" value="1"/>
</dbReference>
<sequence length="455" mass="45940">MTGDDRHGDHRHGHGRPGEDRHAAGPGAAEHGTGAGHGSASGHRSVPEHRARLSALLAHLAAREPVTVSLEEAQGAALAEDLVAPGSLPRFDNSQMDGFAVSSADFDRPPSTPSGASTPSAASTAFTVAAAIAAGDTPEALAPGHAAPIMTGAMLPEGADAVVPVEQAHPRAYPGPGERVELPAAEPGTFVRRAGSDVEGGAVVLRAGTVLGPRQLGLAAGLGIGRVRVRPRLSVAVVSTGAELAEPGDGLAPGQIHDANTALLAAALREAGITARTVAVRTDDPAVLLGELGSLTAGSGRPDAVITTGGVSQGAFEATKLALGGRDVEFAHLAMQPGGPQGLGTFNGTPLIAFPGNPVSCWISWEILLRPVLSALLGAPAPRRRLRVPLAEPLSSPQGRLQVRRARLLPDGRAELVGGPGSHLLGALAASDALVLVPEDVTHLPAGADVEVWLT</sequence>
<comment type="function">
    <text evidence="1 7">Catalyzes the insertion of molybdate into adenylated molybdopterin with the concomitant release of AMP.</text>
</comment>
<organism evidence="10 11">
    <name type="scientific">Sinomonas halotolerans</name>
    <dbReference type="NCBI Taxonomy" id="1644133"/>
    <lineage>
        <taxon>Bacteria</taxon>
        <taxon>Bacillati</taxon>
        <taxon>Actinomycetota</taxon>
        <taxon>Actinomycetes</taxon>
        <taxon>Micrococcales</taxon>
        <taxon>Micrococcaceae</taxon>
        <taxon>Sinomonas</taxon>
    </lineage>
</organism>
<protein>
    <recommendedName>
        <fullName evidence="7">Molybdopterin molybdenumtransferase</fullName>
        <ecNumber evidence="7">2.10.1.1</ecNumber>
    </recommendedName>
</protein>
<dbReference type="PANTHER" id="PTHR10192">
    <property type="entry name" value="MOLYBDOPTERIN BIOSYNTHESIS PROTEIN"/>
    <property type="match status" value="1"/>
</dbReference>
<evidence type="ECO:0000313" key="10">
    <source>
        <dbReference type="EMBL" id="MEN2743164.1"/>
    </source>
</evidence>
<name>A0ABU9WX24_9MICC</name>
<dbReference type="EMBL" id="JBDFRB010000001">
    <property type="protein sequence ID" value="MEN2743164.1"/>
    <property type="molecule type" value="Genomic_DNA"/>
</dbReference>
<evidence type="ECO:0000259" key="9">
    <source>
        <dbReference type="SMART" id="SM00852"/>
    </source>
</evidence>
<feature type="region of interest" description="Disordered" evidence="8">
    <location>
        <begin position="94"/>
        <end position="120"/>
    </location>
</feature>
<evidence type="ECO:0000256" key="8">
    <source>
        <dbReference type="SAM" id="MobiDB-lite"/>
    </source>
</evidence>
<dbReference type="SUPFAM" id="SSF63867">
    <property type="entry name" value="MoeA C-terminal domain-like"/>
    <property type="match status" value="1"/>
</dbReference>
<dbReference type="RefSeq" id="WP_345882614.1">
    <property type="nucleotide sequence ID" value="NZ_JBDFRB010000001.1"/>
</dbReference>
<evidence type="ECO:0000256" key="1">
    <source>
        <dbReference type="ARBA" id="ARBA00002901"/>
    </source>
</evidence>
<comment type="catalytic activity">
    <reaction evidence="6">
        <text>adenylyl-molybdopterin + molybdate = Mo-molybdopterin + AMP + H(+)</text>
        <dbReference type="Rhea" id="RHEA:35047"/>
        <dbReference type="ChEBI" id="CHEBI:15378"/>
        <dbReference type="ChEBI" id="CHEBI:36264"/>
        <dbReference type="ChEBI" id="CHEBI:62727"/>
        <dbReference type="ChEBI" id="CHEBI:71302"/>
        <dbReference type="ChEBI" id="CHEBI:456215"/>
        <dbReference type="EC" id="2.10.1.1"/>
    </reaction>
</comment>
<dbReference type="CDD" id="cd00887">
    <property type="entry name" value="MoeA"/>
    <property type="match status" value="1"/>
</dbReference>
<dbReference type="InterPro" id="IPR005110">
    <property type="entry name" value="MoeA_linker/N"/>
</dbReference>
<dbReference type="Pfam" id="PF00994">
    <property type="entry name" value="MoCF_biosynth"/>
    <property type="match status" value="1"/>
</dbReference>
<dbReference type="PANTHER" id="PTHR10192:SF5">
    <property type="entry name" value="GEPHYRIN"/>
    <property type="match status" value="1"/>
</dbReference>
<keyword evidence="7" id="KW-0479">Metal-binding</keyword>
<dbReference type="Proteomes" id="UP001422074">
    <property type="component" value="Unassembled WGS sequence"/>
</dbReference>
<keyword evidence="11" id="KW-1185">Reference proteome</keyword>
<keyword evidence="7" id="KW-0460">Magnesium</keyword>
<dbReference type="Pfam" id="PF03454">
    <property type="entry name" value="MoeA_C"/>
    <property type="match status" value="1"/>
</dbReference>
<accession>A0ABU9WX24</accession>
<dbReference type="InterPro" id="IPR036688">
    <property type="entry name" value="MoeA_C_domain_IV_sf"/>
</dbReference>
<reference evidence="10 11" key="1">
    <citation type="submission" date="2024-05" db="EMBL/GenBank/DDBJ databases">
        <title>Sinomonas sp. nov., isolated from a waste landfill.</title>
        <authorList>
            <person name="Zhao Y."/>
        </authorList>
    </citation>
    <scope>NUCLEOTIDE SEQUENCE [LARGE SCALE GENOMIC DNA]</scope>
    <source>
        <strain evidence="10 11">CCTCC AB2014300</strain>
    </source>
</reference>
<gene>
    <name evidence="10" type="primary">glp</name>
    <name evidence="10" type="ORF">ABCQ75_01255</name>
</gene>
<dbReference type="EC" id="2.10.1.1" evidence="7"/>
<dbReference type="InterPro" id="IPR036135">
    <property type="entry name" value="MoeA_linker/N_sf"/>
</dbReference>
<evidence type="ECO:0000256" key="6">
    <source>
        <dbReference type="ARBA" id="ARBA00047317"/>
    </source>
</evidence>
<dbReference type="Gene3D" id="2.40.340.10">
    <property type="entry name" value="MoeA, C-terminal, domain IV"/>
    <property type="match status" value="1"/>
</dbReference>
<feature type="region of interest" description="Disordered" evidence="8">
    <location>
        <begin position="1"/>
        <end position="50"/>
    </location>
</feature>
<comment type="cofactor">
    <cofactor evidence="7">
        <name>Mg(2+)</name>
        <dbReference type="ChEBI" id="CHEBI:18420"/>
    </cofactor>
</comment>
<evidence type="ECO:0000256" key="2">
    <source>
        <dbReference type="ARBA" id="ARBA00005046"/>
    </source>
</evidence>
<dbReference type="NCBIfam" id="NF045515">
    <property type="entry name" value="Glp_gephyrin"/>
    <property type="match status" value="1"/>
</dbReference>
<dbReference type="Pfam" id="PF03453">
    <property type="entry name" value="MoeA_N"/>
    <property type="match status" value="1"/>
</dbReference>
<evidence type="ECO:0000256" key="7">
    <source>
        <dbReference type="RuleBase" id="RU365090"/>
    </source>
</evidence>
<comment type="caution">
    <text evidence="10">The sequence shown here is derived from an EMBL/GenBank/DDBJ whole genome shotgun (WGS) entry which is preliminary data.</text>
</comment>
<proteinExistence type="inferred from homology"/>
<dbReference type="InterPro" id="IPR005111">
    <property type="entry name" value="MoeA_C_domain_IV"/>
</dbReference>
<feature type="domain" description="MoaB/Mog" evidence="9">
    <location>
        <begin position="236"/>
        <end position="375"/>
    </location>
</feature>
<dbReference type="InterPro" id="IPR001453">
    <property type="entry name" value="MoaB/Mog_dom"/>
</dbReference>
<dbReference type="SMART" id="SM00852">
    <property type="entry name" value="MoCF_biosynth"/>
    <property type="match status" value="1"/>
</dbReference>
<dbReference type="Gene3D" id="3.40.980.10">
    <property type="entry name" value="MoaB/Mog-like domain"/>
    <property type="match status" value="1"/>
</dbReference>
<dbReference type="InterPro" id="IPR038987">
    <property type="entry name" value="MoeA-like"/>
</dbReference>
<evidence type="ECO:0000256" key="3">
    <source>
        <dbReference type="ARBA" id="ARBA00010763"/>
    </source>
</evidence>
<dbReference type="SUPFAM" id="SSF53218">
    <property type="entry name" value="Molybdenum cofactor biosynthesis proteins"/>
    <property type="match status" value="1"/>
</dbReference>
<dbReference type="InterPro" id="IPR036425">
    <property type="entry name" value="MoaB/Mog-like_dom_sf"/>
</dbReference>
<keyword evidence="5 7" id="KW-0501">Molybdenum cofactor biosynthesis</keyword>
<evidence type="ECO:0000256" key="4">
    <source>
        <dbReference type="ARBA" id="ARBA00022505"/>
    </source>
</evidence>
<keyword evidence="7" id="KW-0808">Transferase</keyword>
<dbReference type="SUPFAM" id="SSF63882">
    <property type="entry name" value="MoeA N-terminal region -like"/>
    <property type="match status" value="1"/>
</dbReference>